<feature type="chain" id="PRO_5045278617" description="Alpha-1,3/1,6-mannosyltransferase ALG2" evidence="3">
    <location>
        <begin position="19"/>
        <end position="213"/>
    </location>
</feature>
<feature type="signal peptide" evidence="3">
    <location>
        <begin position="1"/>
        <end position="18"/>
    </location>
</feature>
<dbReference type="SUPFAM" id="SSF53756">
    <property type="entry name" value="UDP-Glycosyltransferase/glycogen phosphorylase"/>
    <property type="match status" value="1"/>
</dbReference>
<dbReference type="Proteomes" id="UP001145742">
    <property type="component" value="Unassembled WGS sequence"/>
</dbReference>
<evidence type="ECO:0000256" key="2">
    <source>
        <dbReference type="RuleBase" id="RU367136"/>
    </source>
</evidence>
<dbReference type="PANTHER" id="PTHR45918">
    <property type="entry name" value="ALPHA-1,3/1,6-MANNOSYLTRANSFERASE ALG2"/>
    <property type="match status" value="1"/>
</dbReference>
<name>A0ABQ9DK25_9PASS</name>
<organism evidence="4 5">
    <name type="scientific">Willisornis vidua</name>
    <name type="common">Xingu scale-backed antbird</name>
    <dbReference type="NCBI Taxonomy" id="1566151"/>
    <lineage>
        <taxon>Eukaryota</taxon>
        <taxon>Metazoa</taxon>
        <taxon>Chordata</taxon>
        <taxon>Craniata</taxon>
        <taxon>Vertebrata</taxon>
        <taxon>Euteleostomi</taxon>
        <taxon>Archelosauria</taxon>
        <taxon>Archosauria</taxon>
        <taxon>Dinosauria</taxon>
        <taxon>Saurischia</taxon>
        <taxon>Theropoda</taxon>
        <taxon>Coelurosauria</taxon>
        <taxon>Aves</taxon>
        <taxon>Neognathae</taxon>
        <taxon>Neoaves</taxon>
        <taxon>Telluraves</taxon>
        <taxon>Australaves</taxon>
        <taxon>Passeriformes</taxon>
        <taxon>Thamnophilidae</taxon>
        <taxon>Willisornis</taxon>
    </lineage>
</organism>
<comment type="catalytic activity">
    <reaction evidence="2">
        <text>an alpha-D-Man-(1-&gt;3)-beta-D-Man-(1-&gt;4)-beta-D-GlcNAc-(1-&gt;4)-alpha-D-GlcNAc-diphospho-di-trans,poly-cis-dolichol + GDP-alpha-D-mannose = an alpha-D-Man-(1-&gt;3)-[alpha-D-Man-(1-&gt;6)]-beta-D-Man-(1-&gt;4)-beta-D-GlcNAc-(1-&gt;4)-alpha-D-GlcNAc-diphospho-di-trans,poly-cis-dolichol + GDP + H(+)</text>
        <dbReference type="Rhea" id="RHEA:29519"/>
        <dbReference type="Rhea" id="RHEA-COMP:19513"/>
        <dbReference type="Rhea" id="RHEA-COMP:19515"/>
        <dbReference type="ChEBI" id="CHEBI:15378"/>
        <dbReference type="ChEBI" id="CHEBI:57527"/>
        <dbReference type="ChEBI" id="CHEBI:58189"/>
        <dbReference type="ChEBI" id="CHEBI:132510"/>
        <dbReference type="ChEBI" id="CHEBI:132511"/>
        <dbReference type="EC" id="2.4.1.257"/>
    </reaction>
    <physiologicalReaction direction="left-to-right" evidence="2">
        <dbReference type="Rhea" id="RHEA:29520"/>
    </physiologicalReaction>
</comment>
<proteinExistence type="inferred from homology"/>
<dbReference type="EC" id="2.4.1.132" evidence="2"/>
<evidence type="ECO:0000313" key="5">
    <source>
        <dbReference type="Proteomes" id="UP001145742"/>
    </source>
</evidence>
<dbReference type="PANTHER" id="PTHR45918:SF1">
    <property type="entry name" value="ALPHA-1,3_1,6-MANNOSYLTRANSFERASE ALG2"/>
    <property type="match status" value="1"/>
</dbReference>
<dbReference type="InterPro" id="IPR027054">
    <property type="entry name" value="ALG2"/>
</dbReference>
<dbReference type="EC" id="2.4.1.257" evidence="2"/>
<evidence type="ECO:0000256" key="1">
    <source>
        <dbReference type="ARBA" id="ARBA00022679"/>
    </source>
</evidence>
<keyword evidence="3" id="KW-0732">Signal</keyword>
<comment type="similarity">
    <text evidence="2">Belongs to the glycosyltransferase group 1 family.</text>
</comment>
<sequence>MACLALYVLLLSGETCDAFVCDQLLTKRESFLKRLYRWPLDWLEEYTTGMADCIVVNSRFTASVFKDTFKSLSHINPDVLYPSLNISSFETIVPADIADLIPKEKKFLFLSINRFLNAEFIEYSAAKCLQDGWSQGIEYERESGEEGAERMKSRRAALRHHTALAADILQWVEKEEDAELKKNISPEISSASGSSFTNSFDNFSPSLLSLSLA</sequence>
<keyword evidence="2" id="KW-0328">Glycosyltransferase</keyword>
<protein>
    <recommendedName>
        <fullName evidence="2">Alpha-1,3/1,6-mannosyltransferase ALG2</fullName>
        <ecNumber evidence="2">2.4.1.132</ecNumber>
        <ecNumber evidence="2">2.4.1.257</ecNumber>
    </recommendedName>
    <alternativeName>
        <fullName evidence="2">GDP-Man:Man(1)GlcNAc(2)-PP-Dol alpha-1,3-mannosyltransferase</fullName>
    </alternativeName>
</protein>
<comment type="caution">
    <text evidence="4">The sequence shown here is derived from an EMBL/GenBank/DDBJ whole genome shotgun (WGS) entry which is preliminary data.</text>
</comment>
<dbReference type="EMBL" id="WHWB01033299">
    <property type="protein sequence ID" value="KAJ7420680.1"/>
    <property type="molecule type" value="Genomic_DNA"/>
</dbReference>
<reference evidence="4" key="1">
    <citation type="submission" date="2019-10" db="EMBL/GenBank/DDBJ databases">
        <authorList>
            <person name="Soares A.E.R."/>
            <person name="Aleixo A."/>
            <person name="Schneider P."/>
            <person name="Miyaki C.Y."/>
            <person name="Schneider M.P."/>
            <person name="Mello C."/>
            <person name="Vasconcelos A.T.R."/>
        </authorList>
    </citation>
    <scope>NUCLEOTIDE SEQUENCE</scope>
    <source>
        <tissue evidence="4">Muscle</tissue>
    </source>
</reference>
<evidence type="ECO:0000313" key="4">
    <source>
        <dbReference type="EMBL" id="KAJ7420680.1"/>
    </source>
</evidence>
<comment type="subcellular location">
    <subcellularLocation>
        <location evidence="2">Endoplasmic reticulum membrane</location>
        <topology evidence="2">Single-pass membrane protein</topology>
    </subcellularLocation>
</comment>
<gene>
    <name evidence="4" type="ORF">WISP_47238</name>
</gene>
<accession>A0ABQ9DK25</accession>
<comment type="catalytic activity">
    <reaction evidence="2">
        <text>a beta-D-Man-(1-&gt;4)-beta-D-GlcNAc-(1-&gt;4)-alpha-D-GlcNAc-diphospho-di-trans,poly-cis-dolichol + GDP-alpha-D-mannose = an alpha-D-Man-(1-&gt;3)-beta-D-Man-(1-&gt;4)-beta-D-GlcNAc-(1-&gt;4)-alpha-D-GlcNAc-diphospho-di-trans,poly-cis-dolichol + GDP + H(+)</text>
        <dbReference type="Rhea" id="RHEA:29515"/>
        <dbReference type="Rhea" id="RHEA-COMP:19511"/>
        <dbReference type="Rhea" id="RHEA-COMP:19513"/>
        <dbReference type="ChEBI" id="CHEBI:15378"/>
        <dbReference type="ChEBI" id="CHEBI:57527"/>
        <dbReference type="ChEBI" id="CHEBI:58189"/>
        <dbReference type="ChEBI" id="CHEBI:58472"/>
        <dbReference type="ChEBI" id="CHEBI:132510"/>
        <dbReference type="EC" id="2.4.1.132"/>
    </reaction>
    <physiologicalReaction direction="left-to-right" evidence="2">
        <dbReference type="Rhea" id="RHEA:29516"/>
    </physiologicalReaction>
</comment>
<keyword evidence="1 2" id="KW-0808">Transferase</keyword>
<keyword evidence="5" id="KW-1185">Reference proteome</keyword>
<comment type="function">
    <text evidence="2">Mannosylates Man(2)GlcNAc(2)-dolichol diphosphate and Man(1)GlcNAc(2)-dolichol diphosphate to form Man(3)GlcNAc(2)-dolichol diphosphate.</text>
</comment>
<comment type="pathway">
    <text evidence="2">Protein modification; protein glycosylation.</text>
</comment>
<evidence type="ECO:0000256" key="3">
    <source>
        <dbReference type="SAM" id="SignalP"/>
    </source>
</evidence>